<organism evidence="3 4">
    <name type="scientific">Branchiostoma lanceolatum</name>
    <name type="common">Common lancelet</name>
    <name type="synonym">Amphioxus lanceolatum</name>
    <dbReference type="NCBI Taxonomy" id="7740"/>
    <lineage>
        <taxon>Eukaryota</taxon>
        <taxon>Metazoa</taxon>
        <taxon>Chordata</taxon>
        <taxon>Cephalochordata</taxon>
        <taxon>Leptocardii</taxon>
        <taxon>Amphioxiformes</taxon>
        <taxon>Branchiostomatidae</taxon>
        <taxon>Branchiostoma</taxon>
    </lineage>
</organism>
<evidence type="ECO:0000259" key="2">
    <source>
        <dbReference type="Pfam" id="PF07978"/>
    </source>
</evidence>
<dbReference type="AlphaFoldDB" id="A0A8K0A9G8"/>
<dbReference type="SUPFAM" id="SSF54909">
    <property type="entry name" value="Dimeric alpha+beta barrel"/>
    <property type="match status" value="2"/>
</dbReference>
<dbReference type="InterPro" id="IPR012577">
    <property type="entry name" value="NIPSNAP"/>
</dbReference>
<reference evidence="3" key="1">
    <citation type="submission" date="2022-01" db="EMBL/GenBank/DDBJ databases">
        <authorList>
            <person name="Braso-Vives M."/>
        </authorList>
    </citation>
    <scope>NUCLEOTIDE SEQUENCE</scope>
</reference>
<dbReference type="InterPro" id="IPR011008">
    <property type="entry name" value="Dimeric_a/b-barrel"/>
</dbReference>
<feature type="domain" description="NIPSNAP" evidence="2">
    <location>
        <begin position="160"/>
        <end position="262"/>
    </location>
</feature>
<dbReference type="Gene3D" id="3.30.70.100">
    <property type="match status" value="2"/>
</dbReference>
<accession>A0A8K0A9G8</accession>
<dbReference type="Proteomes" id="UP000838412">
    <property type="component" value="Chromosome 7"/>
</dbReference>
<dbReference type="PANTHER" id="PTHR21017:SF19">
    <property type="entry name" value="PROTEIN NIPSNAP HOMOLOG 3B"/>
    <property type="match status" value="1"/>
</dbReference>
<dbReference type="InterPro" id="IPR051557">
    <property type="entry name" value="NipSnap_domain"/>
</dbReference>
<dbReference type="GO" id="GO:0005739">
    <property type="term" value="C:mitochondrion"/>
    <property type="evidence" value="ECO:0007669"/>
    <property type="project" value="TreeGrafter"/>
</dbReference>
<dbReference type="Pfam" id="PF07978">
    <property type="entry name" value="NIPSNAP"/>
    <property type="match status" value="2"/>
</dbReference>
<feature type="domain" description="NIPSNAP" evidence="2">
    <location>
        <begin position="51"/>
        <end position="148"/>
    </location>
</feature>
<proteinExistence type="inferred from homology"/>
<keyword evidence="4" id="KW-1185">Reference proteome</keyword>
<protein>
    <submittedName>
        <fullName evidence="3">NIPSNAP3A protein</fullName>
    </submittedName>
</protein>
<evidence type="ECO:0000256" key="1">
    <source>
        <dbReference type="ARBA" id="ARBA00005291"/>
    </source>
</evidence>
<dbReference type="GO" id="GO:0000423">
    <property type="term" value="P:mitophagy"/>
    <property type="evidence" value="ECO:0007669"/>
    <property type="project" value="UniProtKB-ARBA"/>
</dbReference>
<comment type="similarity">
    <text evidence="1">Belongs to the NipSnap family.</text>
</comment>
<evidence type="ECO:0000313" key="4">
    <source>
        <dbReference type="Proteomes" id="UP000838412"/>
    </source>
</evidence>
<dbReference type="EMBL" id="OV696692">
    <property type="protein sequence ID" value="CAH1270288.1"/>
    <property type="molecule type" value="Genomic_DNA"/>
</dbReference>
<evidence type="ECO:0000313" key="3">
    <source>
        <dbReference type="EMBL" id="CAH1270288.1"/>
    </source>
</evidence>
<dbReference type="PANTHER" id="PTHR21017">
    <property type="entry name" value="NIPSNAP-RELATED"/>
    <property type="match status" value="1"/>
</dbReference>
<name>A0A8K0A9G8_BRALA</name>
<sequence>MQRSLLRLTTSLLVQQTKTSAFKKGQLAASFVANRKLSTTPVVHDGGQKLYELRTYSIRPDCFGEFLKLSDDNMHMRMEHSKLIGYWRTELGGINEVVHIWEYDSFSHRAAVRQALAKDPEWASKYFSKILPMLVKQENAAMHLMPWSEQKVPSKAGGVYELRSYLMAADQQWQDPLRRAILAAEKAKLVPCELLGVYQSEFGQYNRVYQLWFNDGFQALDARQEARKKVFEHPELIAAGTELVPFVQGMEIKALLPCSFSPMQ</sequence>
<dbReference type="OrthoDB" id="10262843at2759"/>
<gene>
    <name evidence="3" type="primary">NIPSNAP3A</name>
    <name evidence="3" type="ORF">BLAG_LOCUS22623</name>
</gene>